<keyword evidence="2" id="KW-1185">Reference proteome</keyword>
<gene>
    <name evidence="1" type="ORF">E4U13_004397</name>
</gene>
<dbReference type="AlphaFoldDB" id="A0A9P7TRR4"/>
<evidence type="ECO:0008006" key="3">
    <source>
        <dbReference type="Google" id="ProtNLM"/>
    </source>
</evidence>
<name>A0A9P7TRR4_9HYPO</name>
<reference evidence="1 2" key="1">
    <citation type="journal article" date="2020" name="bioRxiv">
        <title>Whole genome comparisons of ergot fungi reveals the divergence and evolution of species within the genus Claviceps are the result of varying mechanisms driving genome evolution and host range expansion.</title>
        <authorList>
            <person name="Wyka S.A."/>
            <person name="Mondo S.J."/>
            <person name="Liu M."/>
            <person name="Dettman J."/>
            <person name="Nalam V."/>
            <person name="Broders K.D."/>
        </authorList>
    </citation>
    <scope>NUCLEOTIDE SEQUENCE [LARGE SCALE GENOMIC DNA]</scope>
    <source>
        <strain evidence="1 2">LM576</strain>
    </source>
</reference>
<evidence type="ECO:0000313" key="2">
    <source>
        <dbReference type="Proteomes" id="UP000732380"/>
    </source>
</evidence>
<organism evidence="1 2">
    <name type="scientific">Claviceps humidiphila</name>
    <dbReference type="NCBI Taxonomy" id="1294629"/>
    <lineage>
        <taxon>Eukaryota</taxon>
        <taxon>Fungi</taxon>
        <taxon>Dikarya</taxon>
        <taxon>Ascomycota</taxon>
        <taxon>Pezizomycotina</taxon>
        <taxon>Sordariomycetes</taxon>
        <taxon>Hypocreomycetidae</taxon>
        <taxon>Hypocreales</taxon>
        <taxon>Clavicipitaceae</taxon>
        <taxon>Claviceps</taxon>
    </lineage>
</organism>
<dbReference type="Proteomes" id="UP000732380">
    <property type="component" value="Unassembled WGS sequence"/>
</dbReference>
<proteinExistence type="predicted"/>
<protein>
    <recommendedName>
        <fullName evidence="3">BTB domain-containing protein</fullName>
    </recommendedName>
</protein>
<dbReference type="SUPFAM" id="SSF54695">
    <property type="entry name" value="POZ domain"/>
    <property type="match status" value="1"/>
</dbReference>
<dbReference type="Gene3D" id="3.30.710.10">
    <property type="entry name" value="Potassium Channel Kv1.1, Chain A"/>
    <property type="match status" value="1"/>
</dbReference>
<accession>A0A9P7TRR4</accession>
<dbReference type="EMBL" id="SRQM01000345">
    <property type="protein sequence ID" value="KAG6112154.1"/>
    <property type="molecule type" value="Genomic_DNA"/>
</dbReference>
<evidence type="ECO:0000313" key="1">
    <source>
        <dbReference type="EMBL" id="KAG6112154.1"/>
    </source>
</evidence>
<sequence>MSGKAFEFLVGPEKKPFIIHSELVASLSPVLERLVKGELKEAQEGTVVWEHVDVQTFIRFSQYAYTRTSKTAMHHLRKWARDSFVDQLYSLSNQTYMVMERASPLADGQKNDAELLLSHARLYVLADCYGIAPLMSLSLNTLHHVLLEIPEWDDVAEMFIKLLSYCYENDTPAALRELVVEYAVCQIDNLWHKDEVKDIARTYGEFSSAVIEGMVMSLDFV</sequence>
<comment type="caution">
    <text evidence="1">The sequence shown here is derived from an EMBL/GenBank/DDBJ whole genome shotgun (WGS) entry which is preliminary data.</text>
</comment>
<dbReference type="PANTHER" id="PTHR47843">
    <property type="entry name" value="BTB DOMAIN-CONTAINING PROTEIN-RELATED"/>
    <property type="match status" value="1"/>
</dbReference>
<dbReference type="InterPro" id="IPR011333">
    <property type="entry name" value="SKP1/BTB/POZ_sf"/>
</dbReference>